<sequence length="438" mass="49856">MPGSVSHPKLTQAPHDARREKRKACEDAIREARAQTERNAAIIADEFGRSMTWSLGQVMQQAKSTRMASGWSAFTTDKLNEENQSVPTNFVVPMLYVDVYGSERVENNLPKLKLKEFTSIHMATVSAAWQKLSKLEKEKYQAEAKNRQEAKTKKSLTPLPYALSRAQSAQKHYDKESVKWDQTLKSQMMEGMYIAVRGRKEESMRPETFSSAKAREFFIWRFHITPEQFALELDGYCIIDQERKCESSKTMRRRTLHNLREAIQTELSNLLDRDVKMNYENYEVRIVLRYGVTLEGVPKGCQELEINMKNPGMLRLDQQEEWLQAFEQHTCEWVRLSDDQLAARRARVRELEATGILVCKQRKTRSDKIDKSASKGGATALHDMQAATASAGSGPSHMMQRPATASMSTSCGGQMYTDLQTGAQDFSSTSPHVSFDDI</sequence>
<reference evidence="2 3" key="1">
    <citation type="journal article" date="2015" name="Fungal Genet. Biol.">
        <title>Evolution of novel wood decay mechanisms in Agaricales revealed by the genome sequences of Fistulina hepatica and Cylindrobasidium torrendii.</title>
        <authorList>
            <person name="Floudas D."/>
            <person name="Held B.W."/>
            <person name="Riley R."/>
            <person name="Nagy L.G."/>
            <person name="Koehler G."/>
            <person name="Ransdell A.S."/>
            <person name="Younus H."/>
            <person name="Chow J."/>
            <person name="Chiniquy J."/>
            <person name="Lipzen A."/>
            <person name="Tritt A."/>
            <person name="Sun H."/>
            <person name="Haridas S."/>
            <person name="LaButti K."/>
            <person name="Ohm R.A."/>
            <person name="Kues U."/>
            <person name="Blanchette R.A."/>
            <person name="Grigoriev I.V."/>
            <person name="Minto R.E."/>
            <person name="Hibbett D.S."/>
        </authorList>
    </citation>
    <scope>NUCLEOTIDE SEQUENCE [LARGE SCALE GENOMIC DNA]</scope>
    <source>
        <strain evidence="2 3">ATCC 64428</strain>
    </source>
</reference>
<dbReference type="EMBL" id="KN882115">
    <property type="protein sequence ID" value="KIY43232.1"/>
    <property type="molecule type" value="Genomic_DNA"/>
</dbReference>
<organism evidence="2 3">
    <name type="scientific">Fistulina hepatica ATCC 64428</name>
    <dbReference type="NCBI Taxonomy" id="1128425"/>
    <lineage>
        <taxon>Eukaryota</taxon>
        <taxon>Fungi</taxon>
        <taxon>Dikarya</taxon>
        <taxon>Basidiomycota</taxon>
        <taxon>Agaricomycotina</taxon>
        <taxon>Agaricomycetes</taxon>
        <taxon>Agaricomycetidae</taxon>
        <taxon>Agaricales</taxon>
        <taxon>Fistulinaceae</taxon>
        <taxon>Fistulina</taxon>
    </lineage>
</organism>
<evidence type="ECO:0000256" key="1">
    <source>
        <dbReference type="SAM" id="MobiDB-lite"/>
    </source>
</evidence>
<dbReference type="Proteomes" id="UP000054144">
    <property type="component" value="Unassembled WGS sequence"/>
</dbReference>
<feature type="region of interest" description="Disordered" evidence="1">
    <location>
        <begin position="388"/>
        <end position="411"/>
    </location>
</feature>
<dbReference type="AlphaFoldDB" id="A0A0D6ZZG3"/>
<proteinExistence type="predicted"/>
<gene>
    <name evidence="2" type="ORF">FISHEDRAFT_62874</name>
</gene>
<name>A0A0D6ZZG3_9AGAR</name>
<evidence type="ECO:0000313" key="3">
    <source>
        <dbReference type="Proteomes" id="UP000054144"/>
    </source>
</evidence>
<dbReference type="OrthoDB" id="2999252at2759"/>
<protein>
    <submittedName>
        <fullName evidence="2">Uncharacterized protein</fullName>
    </submittedName>
</protein>
<accession>A0A0D6ZZG3</accession>
<evidence type="ECO:0000313" key="2">
    <source>
        <dbReference type="EMBL" id="KIY43232.1"/>
    </source>
</evidence>
<keyword evidence="3" id="KW-1185">Reference proteome</keyword>
<feature type="region of interest" description="Disordered" evidence="1">
    <location>
        <begin position="1"/>
        <end position="21"/>
    </location>
</feature>